<reference evidence="2" key="1">
    <citation type="submission" date="2018-07" db="EMBL/GenBank/DDBJ databases">
        <title>Comparative genomics of catfishes provides insights into carnivory and benthic adaptation.</title>
        <authorList>
            <person name="Zhang Y."/>
            <person name="Wang D."/>
            <person name="Peng Z."/>
            <person name="Zheng S."/>
            <person name="Shao F."/>
            <person name="Tao W."/>
        </authorList>
    </citation>
    <scope>NUCLEOTIDE SEQUENCE</scope>
    <source>
        <strain evidence="2">Chongqing</strain>
    </source>
</reference>
<dbReference type="SUPFAM" id="SSF48371">
    <property type="entry name" value="ARM repeat"/>
    <property type="match status" value="1"/>
</dbReference>
<name>A0AAD5FAY6_SILAS</name>
<feature type="non-terminal residue" evidence="2">
    <location>
        <position position="1"/>
    </location>
</feature>
<dbReference type="InterPro" id="IPR016024">
    <property type="entry name" value="ARM-type_fold"/>
</dbReference>
<evidence type="ECO:0000313" key="3">
    <source>
        <dbReference type="Proteomes" id="UP001205998"/>
    </source>
</evidence>
<dbReference type="EMBL" id="MU579628">
    <property type="protein sequence ID" value="KAI5609328.1"/>
    <property type="molecule type" value="Genomic_DNA"/>
</dbReference>
<evidence type="ECO:0000313" key="2">
    <source>
        <dbReference type="EMBL" id="KAI5609328.1"/>
    </source>
</evidence>
<dbReference type="PANTHER" id="PTHR23253">
    <property type="entry name" value="EUKARYOTIC TRANSLATION INITIATION FACTOR 4 GAMMA"/>
    <property type="match status" value="1"/>
</dbReference>
<accession>A0AAD5FAY6</accession>
<keyword evidence="2" id="KW-0396">Initiation factor</keyword>
<evidence type="ECO:0000259" key="1">
    <source>
        <dbReference type="Pfam" id="PF02854"/>
    </source>
</evidence>
<dbReference type="Pfam" id="PF02854">
    <property type="entry name" value="MIF4G"/>
    <property type="match status" value="1"/>
</dbReference>
<dbReference type="PANTHER" id="PTHR23253:SF78">
    <property type="entry name" value="EUKARYOTIC TRANSLATION INITIATION FACTOR 4G1, ISOFORM B-RELATED"/>
    <property type="match status" value="1"/>
</dbReference>
<sequence>MHKPEMENKRIQYSRDFLLSIQFMPDCMQKPEGLPPIPDVVLHKELFRTVRGFLNKLTPEMFNQLMKQIKELHIDTEERLKGVVDLIFEKAIDEANFSVGYGIMCKSLAALNVPMAKKPKSNVNFRMLLLNQCQKEFEKDKT</sequence>
<gene>
    <name evidence="2" type="ORF">C0J50_12180</name>
</gene>
<dbReference type="GO" id="GO:0016281">
    <property type="term" value="C:eukaryotic translation initiation factor 4F complex"/>
    <property type="evidence" value="ECO:0007669"/>
    <property type="project" value="TreeGrafter"/>
</dbReference>
<dbReference type="AlphaFoldDB" id="A0AAD5FAY6"/>
<comment type="caution">
    <text evidence="2">The sequence shown here is derived from an EMBL/GenBank/DDBJ whole genome shotgun (WGS) entry which is preliminary data.</text>
</comment>
<dbReference type="GO" id="GO:0003743">
    <property type="term" value="F:translation initiation factor activity"/>
    <property type="evidence" value="ECO:0007669"/>
    <property type="project" value="UniProtKB-KW"/>
</dbReference>
<dbReference type="GO" id="GO:0003729">
    <property type="term" value="F:mRNA binding"/>
    <property type="evidence" value="ECO:0007669"/>
    <property type="project" value="TreeGrafter"/>
</dbReference>
<feature type="domain" description="MIF4G" evidence="1">
    <location>
        <begin position="48"/>
        <end position="139"/>
    </location>
</feature>
<dbReference type="InterPro" id="IPR003890">
    <property type="entry name" value="MIF4G-like_typ-3"/>
</dbReference>
<protein>
    <submittedName>
        <fullName evidence="2">Eukaryotic translation initiation factor 4 gamma 3 isoform X7</fullName>
    </submittedName>
</protein>
<keyword evidence="3" id="KW-1185">Reference proteome</keyword>
<dbReference type="Proteomes" id="UP001205998">
    <property type="component" value="Unassembled WGS sequence"/>
</dbReference>
<keyword evidence="2" id="KW-0648">Protein biosynthesis</keyword>
<dbReference type="Gene3D" id="1.25.40.180">
    <property type="match status" value="1"/>
</dbReference>
<proteinExistence type="predicted"/>
<organism evidence="2 3">
    <name type="scientific">Silurus asotus</name>
    <name type="common">Amur catfish</name>
    <name type="synonym">Parasilurus asotus</name>
    <dbReference type="NCBI Taxonomy" id="30991"/>
    <lineage>
        <taxon>Eukaryota</taxon>
        <taxon>Metazoa</taxon>
        <taxon>Chordata</taxon>
        <taxon>Craniata</taxon>
        <taxon>Vertebrata</taxon>
        <taxon>Euteleostomi</taxon>
        <taxon>Actinopterygii</taxon>
        <taxon>Neopterygii</taxon>
        <taxon>Teleostei</taxon>
        <taxon>Ostariophysi</taxon>
        <taxon>Siluriformes</taxon>
        <taxon>Siluridae</taxon>
        <taxon>Silurus</taxon>
    </lineage>
</organism>